<sequence>MWTPASELQRISLHHTKVVEVRVRIHNSVVLLPCPRTTLRLATQARHRPPAANDITRFITTKREACYVKAQSTLQDLGRDSALLGHAFIIIHRDDRAGECHTQDEARCFRNPQIQLERWQGRLSRNLKMTMGRTIWEKEALEAQRKAQLNITPEICNCSDEILSN</sequence>
<dbReference type="EMBL" id="ML986860">
    <property type="protein sequence ID" value="KAF2257722.1"/>
    <property type="molecule type" value="Genomic_DNA"/>
</dbReference>
<comment type="caution">
    <text evidence="1">The sequence shown here is derived from an EMBL/GenBank/DDBJ whole genome shotgun (WGS) entry which is preliminary data.</text>
</comment>
<evidence type="ECO:0000313" key="2">
    <source>
        <dbReference type="Proteomes" id="UP000800093"/>
    </source>
</evidence>
<accession>A0A9P4JVJ1</accession>
<gene>
    <name evidence="1" type="ORF">CC78DRAFT_622391</name>
</gene>
<keyword evidence="2" id="KW-1185">Reference proteome</keyword>
<dbReference type="Proteomes" id="UP000800093">
    <property type="component" value="Unassembled WGS sequence"/>
</dbReference>
<organism evidence="1 2">
    <name type="scientific">Lojkania enalia</name>
    <dbReference type="NCBI Taxonomy" id="147567"/>
    <lineage>
        <taxon>Eukaryota</taxon>
        <taxon>Fungi</taxon>
        <taxon>Dikarya</taxon>
        <taxon>Ascomycota</taxon>
        <taxon>Pezizomycotina</taxon>
        <taxon>Dothideomycetes</taxon>
        <taxon>Pleosporomycetidae</taxon>
        <taxon>Pleosporales</taxon>
        <taxon>Pleosporales incertae sedis</taxon>
        <taxon>Lojkania</taxon>
    </lineage>
</organism>
<evidence type="ECO:0000313" key="1">
    <source>
        <dbReference type="EMBL" id="KAF2257722.1"/>
    </source>
</evidence>
<name>A0A9P4JVJ1_9PLEO</name>
<dbReference type="AlphaFoldDB" id="A0A9P4JVJ1"/>
<proteinExistence type="predicted"/>
<protein>
    <submittedName>
        <fullName evidence="1">Uncharacterized protein</fullName>
    </submittedName>
</protein>
<reference evidence="2" key="1">
    <citation type="journal article" date="2020" name="Stud. Mycol.">
        <title>101 Dothideomycetes genomes: A test case for predicting lifestyles and emergence of pathogens.</title>
        <authorList>
            <person name="Haridas S."/>
            <person name="Albert R."/>
            <person name="Binder M."/>
            <person name="Bloem J."/>
            <person name="LaButti K."/>
            <person name="Salamov A."/>
            <person name="Andreopoulos B."/>
            <person name="Baker S."/>
            <person name="Barry K."/>
            <person name="Bills G."/>
            <person name="Bluhm B."/>
            <person name="Cannon C."/>
            <person name="Castanera R."/>
            <person name="Culley D."/>
            <person name="Daum C."/>
            <person name="Ezra D."/>
            <person name="Gonzalez J."/>
            <person name="Henrissat B."/>
            <person name="Kuo A."/>
            <person name="Liang C."/>
            <person name="Lipzen A."/>
            <person name="Lutzoni F."/>
            <person name="Magnuson J."/>
            <person name="Mondo S."/>
            <person name="Nolan M."/>
            <person name="Ohm R."/>
            <person name="Pangilinan J."/>
            <person name="Park H.-J."/>
            <person name="Ramirez L."/>
            <person name="Alfaro M."/>
            <person name="Sun H."/>
            <person name="Tritt A."/>
            <person name="Yoshinaga Y."/>
            <person name="Zwiers L.-H."/>
            <person name="Turgeon B."/>
            <person name="Goodwin S."/>
            <person name="Spatafora J."/>
            <person name="Crous P."/>
            <person name="Grigoriev I."/>
        </authorList>
    </citation>
    <scope>NUCLEOTIDE SEQUENCE [LARGE SCALE GENOMIC DNA]</scope>
    <source>
        <strain evidence="2">CBS 304.66</strain>
    </source>
</reference>